<keyword evidence="3" id="KW-1185">Reference proteome</keyword>
<organism evidence="1 4">
    <name type="scientific">Poseidonibacter ostreae</name>
    <dbReference type="NCBI Taxonomy" id="2654171"/>
    <lineage>
        <taxon>Bacteria</taxon>
        <taxon>Pseudomonadati</taxon>
        <taxon>Campylobacterota</taxon>
        <taxon>Epsilonproteobacteria</taxon>
        <taxon>Campylobacterales</taxon>
        <taxon>Arcobacteraceae</taxon>
        <taxon>Poseidonibacter</taxon>
    </lineage>
</organism>
<evidence type="ECO:0000313" key="4">
    <source>
        <dbReference type="Proteomes" id="UP000472839"/>
    </source>
</evidence>
<dbReference type="Pfam" id="PF08907">
    <property type="entry name" value="DUF1853"/>
    <property type="match status" value="1"/>
</dbReference>
<dbReference type="EMBL" id="WFKK01000016">
    <property type="protein sequence ID" value="KAB7889190.1"/>
    <property type="molecule type" value="Genomic_DNA"/>
</dbReference>
<proteinExistence type="predicted"/>
<name>A0A6L4WTI8_9BACT</name>
<comment type="caution">
    <text evidence="1">The sequence shown here is derived from an EMBL/GenBank/DDBJ whole genome shotgun (WGS) entry which is preliminary data.</text>
</comment>
<dbReference type="EMBL" id="WFKJ01000015">
    <property type="protein sequence ID" value="KAB7891609.1"/>
    <property type="molecule type" value="Genomic_DNA"/>
</dbReference>
<sequence>MNILFEQFKGFYNTPSLFDNSFYDLELFDIEDIDIEKFDISNIEILQQLPLGKRVEYFFEAIIENSSRYEKVIKNKQIIHNKETLGEIDFILFDKKKDKYIHVEMQYKFYVYDDSFENEIDRYVGPNRSDTLLLKLEKLKNKQFPLLFNKDTKAYLEGVDLDNIEQKILFKGNVFLPRHLKQKDFDLINNDCIHGYYLSFKEFCEDDSFKKMQFFVPHRFDWLSNPKSNKIWESYEKAKEDLDFFIKITASPLVWSRKIEEGEVIIERFFVTWW</sequence>
<protein>
    <submittedName>
        <fullName evidence="1">DUF1853 family protein</fullName>
    </submittedName>
</protein>
<dbReference type="Proteomes" id="UP000461010">
    <property type="component" value="Unassembled WGS sequence"/>
</dbReference>
<evidence type="ECO:0000313" key="2">
    <source>
        <dbReference type="EMBL" id="KAB7891609.1"/>
    </source>
</evidence>
<accession>A0A6L4WTI8</accession>
<gene>
    <name evidence="2" type="ORF">GBG18_06470</name>
    <name evidence="1" type="ORF">GBG19_06770</name>
</gene>
<evidence type="ECO:0000313" key="1">
    <source>
        <dbReference type="EMBL" id="KAB7889190.1"/>
    </source>
</evidence>
<dbReference type="InterPro" id="IPR015003">
    <property type="entry name" value="DUF1853"/>
</dbReference>
<reference evidence="3 4" key="1">
    <citation type="submission" date="2019-10" db="EMBL/GenBank/DDBJ databases">
        <title>Poseidonibacter ostreae sp. nov., isolated from the gut of the Ostrea denselamellosa.</title>
        <authorList>
            <person name="Choi A."/>
        </authorList>
    </citation>
    <scope>NUCLEOTIDE SEQUENCE [LARGE SCALE GENOMIC DNA]</scope>
    <source>
        <strain evidence="1 4">SJOD-M-33</strain>
        <strain evidence="2 3">SJOD-M-5</strain>
    </source>
</reference>
<evidence type="ECO:0000313" key="3">
    <source>
        <dbReference type="Proteomes" id="UP000461010"/>
    </source>
</evidence>
<dbReference type="Proteomes" id="UP000472839">
    <property type="component" value="Unassembled WGS sequence"/>
</dbReference>
<dbReference type="AlphaFoldDB" id="A0A6L4WTI8"/>